<dbReference type="AlphaFoldDB" id="A0A4C1YS07"/>
<organism evidence="2 3">
    <name type="scientific">Eumeta variegata</name>
    <name type="common">Bagworm moth</name>
    <name type="synonym">Eumeta japonica</name>
    <dbReference type="NCBI Taxonomy" id="151549"/>
    <lineage>
        <taxon>Eukaryota</taxon>
        <taxon>Metazoa</taxon>
        <taxon>Ecdysozoa</taxon>
        <taxon>Arthropoda</taxon>
        <taxon>Hexapoda</taxon>
        <taxon>Insecta</taxon>
        <taxon>Pterygota</taxon>
        <taxon>Neoptera</taxon>
        <taxon>Endopterygota</taxon>
        <taxon>Lepidoptera</taxon>
        <taxon>Glossata</taxon>
        <taxon>Ditrysia</taxon>
        <taxon>Tineoidea</taxon>
        <taxon>Psychidae</taxon>
        <taxon>Oiketicinae</taxon>
        <taxon>Eumeta</taxon>
    </lineage>
</organism>
<feature type="region of interest" description="Disordered" evidence="1">
    <location>
        <begin position="1"/>
        <end position="21"/>
    </location>
</feature>
<evidence type="ECO:0000256" key="1">
    <source>
        <dbReference type="SAM" id="MobiDB-lite"/>
    </source>
</evidence>
<evidence type="ECO:0000313" key="2">
    <source>
        <dbReference type="EMBL" id="GBP77763.1"/>
    </source>
</evidence>
<proteinExistence type="predicted"/>
<feature type="compositionally biased region" description="Basic residues" evidence="1">
    <location>
        <begin position="9"/>
        <end position="19"/>
    </location>
</feature>
<keyword evidence="3" id="KW-1185">Reference proteome</keyword>
<dbReference type="EMBL" id="BGZK01001345">
    <property type="protein sequence ID" value="GBP77763.1"/>
    <property type="molecule type" value="Genomic_DNA"/>
</dbReference>
<evidence type="ECO:0000313" key="3">
    <source>
        <dbReference type="Proteomes" id="UP000299102"/>
    </source>
</evidence>
<comment type="caution">
    <text evidence="2">The sequence shown here is derived from an EMBL/GenBank/DDBJ whole genome shotgun (WGS) entry which is preliminary data.</text>
</comment>
<protein>
    <submittedName>
        <fullName evidence="2">Uncharacterized protein</fullName>
    </submittedName>
</protein>
<dbReference type="Proteomes" id="UP000299102">
    <property type="component" value="Unassembled WGS sequence"/>
</dbReference>
<reference evidence="2 3" key="1">
    <citation type="journal article" date="2019" name="Commun. Biol.">
        <title>The bagworm genome reveals a unique fibroin gene that provides high tensile strength.</title>
        <authorList>
            <person name="Kono N."/>
            <person name="Nakamura H."/>
            <person name="Ohtoshi R."/>
            <person name="Tomita M."/>
            <person name="Numata K."/>
            <person name="Arakawa K."/>
        </authorList>
    </citation>
    <scope>NUCLEOTIDE SEQUENCE [LARGE SCALE GENOMIC DNA]</scope>
</reference>
<accession>A0A4C1YS07</accession>
<gene>
    <name evidence="2" type="ORF">EVAR_98456_1</name>
</gene>
<sequence>MSTSPGLLLRHHRRSASKKGTKEDIIMRILAARLHRRSGSLGGDPHRGRPARRPLGTWRVFINELRAHYPAPLSGAVVKFKSPTSDVIYCDYTLLIVIRACHSSTRNNRFNRYVDVWRSTTASGAGGLDIVLFGVGSWRPPAPVPARSGRDVIHLNTTDFSARLRGSGSQAGLKGADSASAENLQRQQKPGNYVLRSAPSVVVLARYCHTINVVADWFQHALVQRVEVITPALYLEMRRLQGDTSLVGPARQHLELPFLK</sequence>
<name>A0A4C1YS07_EUMVA</name>